<reference evidence="1 2" key="1">
    <citation type="submission" date="2024-05" db="EMBL/GenBank/DDBJ databases">
        <title>Microbispora sp.ZYX-F-249.</title>
        <authorList>
            <person name="Xie H."/>
        </authorList>
    </citation>
    <scope>NUCLEOTIDE SEQUENCE [LARGE SCALE GENOMIC DNA]</scope>
    <source>
        <strain evidence="1 2">ZYX-F-249</strain>
    </source>
</reference>
<proteinExistence type="predicted"/>
<dbReference type="RefSeq" id="WP_346225244.1">
    <property type="nucleotide sequence ID" value="NZ_JBDJAW010000005.1"/>
</dbReference>
<evidence type="ECO:0000313" key="2">
    <source>
        <dbReference type="Proteomes" id="UP001447516"/>
    </source>
</evidence>
<accession>A0ABV0AK16</accession>
<sequence>MVGHPPDSVNRWLAVWDVNSSYACQPEQGEGRWLWAQTAMYALARAEAAGLDAIGANARRFQLRAFLIENIGPTDAPLFNPDALAVDILAALPLRLEDAAEWVTTWRQRPPAQILALRQCKNLLASAPAIRGHLSVTPTAEALDQWLALRERLP</sequence>
<evidence type="ECO:0000313" key="1">
    <source>
        <dbReference type="EMBL" id="MEN3535182.1"/>
    </source>
</evidence>
<keyword evidence="2" id="KW-1185">Reference proteome</keyword>
<gene>
    <name evidence="1" type="ORF">AAH991_08750</name>
</gene>
<organism evidence="1 2">
    <name type="scientific">Microbispora maris</name>
    <dbReference type="NCBI Taxonomy" id="3144104"/>
    <lineage>
        <taxon>Bacteria</taxon>
        <taxon>Bacillati</taxon>
        <taxon>Actinomycetota</taxon>
        <taxon>Actinomycetes</taxon>
        <taxon>Streptosporangiales</taxon>
        <taxon>Streptosporangiaceae</taxon>
        <taxon>Microbispora</taxon>
    </lineage>
</organism>
<dbReference type="Proteomes" id="UP001447516">
    <property type="component" value="Unassembled WGS sequence"/>
</dbReference>
<comment type="caution">
    <text evidence="1">The sequence shown here is derived from an EMBL/GenBank/DDBJ whole genome shotgun (WGS) entry which is preliminary data.</text>
</comment>
<protein>
    <submittedName>
        <fullName evidence="1">Uncharacterized protein</fullName>
    </submittedName>
</protein>
<dbReference type="EMBL" id="JBDJAW010000005">
    <property type="protein sequence ID" value="MEN3535182.1"/>
    <property type="molecule type" value="Genomic_DNA"/>
</dbReference>
<name>A0ABV0AK16_9ACTN</name>